<feature type="domain" description="Sulfatase N-terminal" evidence="1">
    <location>
        <begin position="46"/>
        <end position="388"/>
    </location>
</feature>
<dbReference type="GO" id="GO:0004065">
    <property type="term" value="F:arylsulfatase activity"/>
    <property type="evidence" value="ECO:0007669"/>
    <property type="project" value="TreeGrafter"/>
</dbReference>
<dbReference type="PROSITE" id="PS51318">
    <property type="entry name" value="TAT"/>
    <property type="match status" value="1"/>
</dbReference>
<dbReference type="GO" id="GO:0015024">
    <property type="term" value="F:glucuronate-2-sulfatase activity"/>
    <property type="evidence" value="ECO:0007669"/>
    <property type="project" value="TreeGrafter"/>
</dbReference>
<dbReference type="InterPro" id="IPR017850">
    <property type="entry name" value="Alkaline_phosphatase_core_sf"/>
</dbReference>
<dbReference type="InterPro" id="IPR000917">
    <property type="entry name" value="Sulfatase_N"/>
</dbReference>
<dbReference type="KEGG" id="parq:DSM112329_02088"/>
<dbReference type="Pfam" id="PF00884">
    <property type="entry name" value="Sulfatase"/>
    <property type="match status" value="1"/>
</dbReference>
<evidence type="ECO:0000313" key="2">
    <source>
        <dbReference type="EMBL" id="XAY05243.1"/>
    </source>
</evidence>
<dbReference type="InterPro" id="IPR006311">
    <property type="entry name" value="TAT_signal"/>
</dbReference>
<dbReference type="SUPFAM" id="SSF53649">
    <property type="entry name" value="Alkaline phosphatase-like"/>
    <property type="match status" value="1"/>
</dbReference>
<gene>
    <name evidence="2" type="ORF">DSM112329_02088</name>
</gene>
<dbReference type="Gene3D" id="3.40.720.10">
    <property type="entry name" value="Alkaline Phosphatase, subunit A"/>
    <property type="match status" value="1"/>
</dbReference>
<protein>
    <submittedName>
        <fullName evidence="2">Bifunctional sulfatase/alpha-L-rhamnosidase</fullName>
    </submittedName>
</protein>
<evidence type="ECO:0000259" key="1">
    <source>
        <dbReference type="Pfam" id="PF00884"/>
    </source>
</evidence>
<proteinExistence type="predicted"/>
<dbReference type="PANTHER" id="PTHR46615">
    <property type="entry name" value="ARYLSULFATASE K"/>
    <property type="match status" value="1"/>
</dbReference>
<sequence length="600" mass="65705">MTPLDRRGFLAGAGAAGIALGAGLAGPGSRGGAADADAAVVPGRRPNILILMTDQERHQDRLPDHLPTPFRCWMDQNGTRIDRFHASSMACSPSRACFWTGMYAPQQGIYGTFVLGTQFTMDPSIPTIGDLFKEVGYRTAFFGKWHLSFPGEPPTNLEAALDLAQGNPLKGYGFDDSVISPPADVGGYNDGYLNDPVWTGQAKTWLRAHAKDEQPWLCVVSLLNPHDIQFYPRGFRVDYKRPDYDAPLNPSFAAEPTLADKPSSQSKFRDVAAVVAGTPKAVIDDPEYWRGHQNTYYDLIVGTDEMLAAVVKEVIDQGALEDTVIVRTSDHGELGGAHRLQNKGTTMYDEQNRIPFTVVYPKRFPRGRRSQALGEAVDLTPTLLEIAGQPDPVGRWPWLRGVSLAGCLADPDARGPRDSVLFRTDEYPIYNTGNAIPTNSHVRAVYDGRYKYARYVAVADQHFAGRELVASQEYEMYDTWNDPYEIRNLANDPGYSALRKDLHAYLLEREAANFGPVVVPAYGPRAPITALPEPPSANLTSNGLPNPWVGAQPGSYVVVPFEQPTPAAFLYEGGLPSLIGGPPGTAGRVDMARYFCELMP</sequence>
<dbReference type="RefSeq" id="WP_354701758.1">
    <property type="nucleotide sequence ID" value="NZ_CP114014.1"/>
</dbReference>
<dbReference type="AlphaFoldDB" id="A0AAU7AUS3"/>
<accession>A0AAU7AUS3</accession>
<dbReference type="InterPro" id="IPR051849">
    <property type="entry name" value="GAG-degrading_sulfatase"/>
</dbReference>
<dbReference type="PANTHER" id="PTHR46615:SF1">
    <property type="entry name" value="ARYLSULFATASE K"/>
    <property type="match status" value="1"/>
</dbReference>
<dbReference type="EMBL" id="CP114014">
    <property type="protein sequence ID" value="XAY05243.1"/>
    <property type="molecule type" value="Genomic_DNA"/>
</dbReference>
<name>A0AAU7AUS3_9ACTN</name>
<organism evidence="2">
    <name type="scientific">Paraconexibacter sp. AEG42_29</name>
    <dbReference type="NCBI Taxonomy" id="2997339"/>
    <lineage>
        <taxon>Bacteria</taxon>
        <taxon>Bacillati</taxon>
        <taxon>Actinomycetota</taxon>
        <taxon>Thermoleophilia</taxon>
        <taxon>Solirubrobacterales</taxon>
        <taxon>Paraconexibacteraceae</taxon>
        <taxon>Paraconexibacter</taxon>
    </lineage>
</organism>
<reference evidence="2" key="1">
    <citation type="submission" date="2022-12" db="EMBL/GenBank/DDBJ databases">
        <title>Paraconexibacter alkalitolerans sp. nov. and Baekduia alba sp. nov., isolated from soil and emended description of the genera Paraconexibacter (Chun et al., 2020) and Baekduia (An et al., 2020).</title>
        <authorList>
            <person name="Vieira S."/>
            <person name="Huber K.J."/>
            <person name="Geppert A."/>
            <person name="Wolf J."/>
            <person name="Neumann-Schaal M."/>
            <person name="Muesken M."/>
            <person name="Overmann J."/>
        </authorList>
    </citation>
    <scope>NUCLEOTIDE SEQUENCE</scope>
    <source>
        <strain evidence="2">AEG42_29</strain>
    </source>
</reference>